<keyword evidence="9 12" id="KW-0460">Magnesium</keyword>
<evidence type="ECO:0000256" key="5">
    <source>
        <dbReference type="ARBA" id="ARBA00022723"/>
    </source>
</evidence>
<dbReference type="PROSITE" id="PS00584">
    <property type="entry name" value="PFKB_KINASES_2"/>
    <property type="match status" value="1"/>
</dbReference>
<keyword evidence="4 12" id="KW-0808">Transferase</keyword>
<comment type="function">
    <text evidence="12">Catalyzes the phosphorylation of ribose at O-5 in a reaction requiring ATP and magnesium. The resulting D-ribose-5-phosphate can then be used either for sythesis of nucleotides, histidine, and tryptophan, or as a component of the pentose phosphate pathway.</text>
</comment>
<dbReference type="Gene3D" id="3.40.1190.20">
    <property type="match status" value="1"/>
</dbReference>
<feature type="binding site" evidence="12">
    <location>
        <begin position="29"/>
        <end position="31"/>
    </location>
    <ligand>
        <name>substrate</name>
    </ligand>
</feature>
<dbReference type="InterPro" id="IPR029056">
    <property type="entry name" value="Ribokinase-like"/>
</dbReference>
<dbReference type="CDD" id="cd01174">
    <property type="entry name" value="ribokinase"/>
    <property type="match status" value="1"/>
</dbReference>
<comment type="catalytic activity">
    <reaction evidence="12">
        <text>D-ribose + ATP = D-ribose 5-phosphate + ADP + H(+)</text>
        <dbReference type="Rhea" id="RHEA:13697"/>
        <dbReference type="ChEBI" id="CHEBI:15378"/>
        <dbReference type="ChEBI" id="CHEBI:30616"/>
        <dbReference type="ChEBI" id="CHEBI:47013"/>
        <dbReference type="ChEBI" id="CHEBI:78346"/>
        <dbReference type="ChEBI" id="CHEBI:456216"/>
        <dbReference type="EC" id="2.7.1.15"/>
    </reaction>
</comment>
<protein>
    <recommendedName>
        <fullName evidence="3 12">Ribokinase</fullName>
        <shortName evidence="12">RK</shortName>
        <ecNumber evidence="2 12">2.7.1.15</ecNumber>
    </recommendedName>
</protein>
<evidence type="ECO:0000256" key="9">
    <source>
        <dbReference type="ARBA" id="ARBA00022842"/>
    </source>
</evidence>
<dbReference type="UniPathway" id="UPA00916">
    <property type="reaction ID" value="UER00889"/>
</dbReference>
<evidence type="ECO:0000256" key="3">
    <source>
        <dbReference type="ARBA" id="ARBA00016943"/>
    </source>
</evidence>
<keyword evidence="8 12" id="KW-0067">ATP-binding</keyword>
<dbReference type="STRING" id="616990.IV54_GL001976"/>
<dbReference type="EC" id="2.7.1.15" evidence="2 12"/>
<evidence type="ECO:0000256" key="12">
    <source>
        <dbReference type="HAMAP-Rule" id="MF_01987"/>
    </source>
</evidence>
<reference evidence="14 15" key="1">
    <citation type="journal article" date="2015" name="Genome Announc.">
        <title>Expanding the biotechnology potential of lactobacilli through comparative genomics of 213 strains and associated genera.</title>
        <authorList>
            <person name="Sun Z."/>
            <person name="Harris H.M."/>
            <person name="McCann A."/>
            <person name="Guo C."/>
            <person name="Argimon S."/>
            <person name="Zhang W."/>
            <person name="Yang X."/>
            <person name="Jeffery I.B."/>
            <person name="Cooney J.C."/>
            <person name="Kagawa T.F."/>
            <person name="Liu W."/>
            <person name="Song Y."/>
            <person name="Salvetti E."/>
            <person name="Wrobel A."/>
            <person name="Rasinkangas P."/>
            <person name="Parkhill J."/>
            <person name="Rea M.C."/>
            <person name="O'Sullivan O."/>
            <person name="Ritari J."/>
            <person name="Douillard F.P."/>
            <person name="Paul Ross R."/>
            <person name="Yang R."/>
            <person name="Briner A.E."/>
            <person name="Felis G.E."/>
            <person name="de Vos W.M."/>
            <person name="Barrangou R."/>
            <person name="Klaenhammer T.R."/>
            <person name="Caufield P.W."/>
            <person name="Cui Y."/>
            <person name="Zhang H."/>
            <person name="O'Toole P.W."/>
        </authorList>
    </citation>
    <scope>NUCLEOTIDE SEQUENCE [LARGE SCALE GENOMIC DNA]</scope>
    <source>
        <strain evidence="14 15">DSM 22467</strain>
    </source>
</reference>
<dbReference type="NCBIfam" id="TIGR02152">
    <property type="entry name" value="D_ribokin_bact"/>
    <property type="match status" value="1"/>
</dbReference>
<dbReference type="InterPro" id="IPR011611">
    <property type="entry name" value="PfkB_dom"/>
</dbReference>
<dbReference type="Pfam" id="PF00294">
    <property type="entry name" value="PfkB"/>
    <property type="match status" value="1"/>
</dbReference>
<keyword evidence="15" id="KW-1185">Reference proteome</keyword>
<evidence type="ECO:0000256" key="4">
    <source>
        <dbReference type="ARBA" id="ARBA00022679"/>
    </source>
</evidence>
<dbReference type="AlphaFoldDB" id="A0A0R2LVA5"/>
<evidence type="ECO:0000256" key="2">
    <source>
        <dbReference type="ARBA" id="ARBA00012035"/>
    </source>
</evidence>
<organism evidence="14 15">
    <name type="scientific">Levilactobacillus paucivorans</name>
    <dbReference type="NCBI Taxonomy" id="616990"/>
    <lineage>
        <taxon>Bacteria</taxon>
        <taxon>Bacillati</taxon>
        <taxon>Bacillota</taxon>
        <taxon>Bacilli</taxon>
        <taxon>Lactobacillales</taxon>
        <taxon>Lactobacillaceae</taxon>
        <taxon>Levilactobacillus</taxon>
    </lineage>
</organism>
<keyword evidence="11 12" id="KW-0119">Carbohydrate metabolism</keyword>
<accession>A0A0R2LVA5</accession>
<dbReference type="HAMAP" id="MF_01987">
    <property type="entry name" value="Ribokinase"/>
    <property type="match status" value="1"/>
</dbReference>
<dbReference type="PANTHER" id="PTHR10584:SF166">
    <property type="entry name" value="RIBOKINASE"/>
    <property type="match status" value="1"/>
</dbReference>
<comment type="similarity">
    <text evidence="12">Belongs to the carbohydrate kinase PfkB family. Ribokinase subfamily.</text>
</comment>
<evidence type="ECO:0000256" key="6">
    <source>
        <dbReference type="ARBA" id="ARBA00022741"/>
    </source>
</evidence>
<comment type="cofactor">
    <cofactor evidence="12">
        <name>Mg(2+)</name>
        <dbReference type="ChEBI" id="CHEBI:18420"/>
    </cofactor>
    <text evidence="12">Requires a divalent cation, most likely magnesium in vivo, as an electrophilic catalyst to aid phosphoryl group transfer. It is the chelate of the metal and the nucleotide that is the actual substrate.</text>
</comment>
<dbReference type="EMBL" id="JQCA01000052">
    <property type="protein sequence ID" value="KRO03851.1"/>
    <property type="molecule type" value="Genomic_DNA"/>
</dbReference>
<dbReference type="InterPro" id="IPR002139">
    <property type="entry name" value="Ribo/fructo_kinase"/>
</dbReference>
<keyword evidence="5 12" id="KW-0479">Metal-binding</keyword>
<feature type="binding site" evidence="12">
    <location>
        <position position="270"/>
    </location>
    <ligand>
        <name>substrate</name>
    </ligand>
</feature>
<dbReference type="InterPro" id="IPR002173">
    <property type="entry name" value="Carboh/pur_kinase_PfkB_CS"/>
</dbReference>
<comment type="subunit">
    <text evidence="12">Homodimer.</text>
</comment>
<dbReference type="PANTHER" id="PTHR10584">
    <property type="entry name" value="SUGAR KINASE"/>
    <property type="match status" value="1"/>
</dbReference>
<comment type="pathway">
    <text evidence="12">Carbohydrate metabolism; D-ribose degradation; D-ribose 5-phosphate from beta-D-ribopyranose: step 2/2.</text>
</comment>
<feature type="binding site" evidence="12">
    <location>
        <position position="202"/>
    </location>
    <ligand>
        <name>ATP</name>
        <dbReference type="ChEBI" id="CHEBI:30616"/>
    </ligand>
</feature>
<keyword evidence="12" id="KW-0963">Cytoplasm</keyword>
<comment type="activity regulation">
    <text evidence="12">Activated by a monovalent cation that binds near, but not in, the active site. The most likely occupant of the site in vivo is potassium. Ion binding induces a conformational change that may alter substrate affinity.</text>
</comment>
<dbReference type="GO" id="GO:0046872">
    <property type="term" value="F:metal ion binding"/>
    <property type="evidence" value="ECO:0007669"/>
    <property type="project" value="UniProtKB-KW"/>
</dbReference>
<comment type="similarity">
    <text evidence="1">Belongs to the carbohydrate kinase pfkB family.</text>
</comment>
<evidence type="ECO:0000313" key="15">
    <source>
        <dbReference type="Proteomes" id="UP000051906"/>
    </source>
</evidence>
<dbReference type="PRINTS" id="PR00990">
    <property type="entry name" value="RIBOKINASE"/>
</dbReference>
<evidence type="ECO:0000256" key="8">
    <source>
        <dbReference type="ARBA" id="ARBA00022840"/>
    </source>
</evidence>
<dbReference type="Proteomes" id="UP000051906">
    <property type="component" value="Unassembled WGS sequence"/>
</dbReference>
<feature type="binding site" evidence="12">
    <location>
        <position position="304"/>
    </location>
    <ligand>
        <name>K(+)</name>
        <dbReference type="ChEBI" id="CHEBI:29103"/>
    </ligand>
</feature>
<feature type="binding site" evidence="12">
    <location>
        <position position="310"/>
    </location>
    <ligand>
        <name>K(+)</name>
        <dbReference type="ChEBI" id="CHEBI:29103"/>
    </ligand>
</feature>
<evidence type="ECO:0000256" key="7">
    <source>
        <dbReference type="ARBA" id="ARBA00022777"/>
    </source>
</evidence>
<comment type="caution">
    <text evidence="12">Lacks conserved residue(s) required for the propagation of feature annotation.</text>
</comment>
<evidence type="ECO:0000313" key="14">
    <source>
        <dbReference type="EMBL" id="KRO03851.1"/>
    </source>
</evidence>
<evidence type="ECO:0000256" key="10">
    <source>
        <dbReference type="ARBA" id="ARBA00022958"/>
    </source>
</evidence>
<feature type="binding site" evidence="12">
    <location>
        <position position="264"/>
    </location>
    <ligand>
        <name>K(+)</name>
        <dbReference type="ChEBI" id="CHEBI:29103"/>
    </ligand>
</feature>
<dbReference type="InterPro" id="IPR011877">
    <property type="entry name" value="Ribokinase"/>
</dbReference>
<dbReference type="GO" id="GO:0019303">
    <property type="term" value="P:D-ribose catabolic process"/>
    <property type="evidence" value="ECO:0007669"/>
    <property type="project" value="UniProtKB-UniRule"/>
</dbReference>
<name>A0A0R2LVA5_9LACO</name>
<evidence type="ECO:0000256" key="11">
    <source>
        <dbReference type="ARBA" id="ARBA00023277"/>
    </source>
</evidence>
<feature type="binding site" evidence="12">
    <location>
        <position position="306"/>
    </location>
    <ligand>
        <name>K(+)</name>
        <dbReference type="ChEBI" id="CHEBI:29103"/>
    </ligand>
</feature>
<dbReference type="GO" id="GO:0005524">
    <property type="term" value="F:ATP binding"/>
    <property type="evidence" value="ECO:0007669"/>
    <property type="project" value="UniProtKB-UniRule"/>
</dbReference>
<gene>
    <name evidence="12" type="primary">rbsK</name>
    <name evidence="14" type="ORF">IV54_GL001976</name>
</gene>
<feature type="binding site" evidence="12">
    <location>
        <position position="266"/>
    </location>
    <ligand>
        <name>K(+)</name>
        <dbReference type="ChEBI" id="CHEBI:29103"/>
    </ligand>
</feature>
<keyword evidence="7 12" id="KW-0418">Kinase</keyword>
<feature type="domain" description="Carbohydrate kinase PfkB" evidence="13">
    <location>
        <begin position="20"/>
        <end position="313"/>
    </location>
</feature>
<feature type="binding site" evidence="12">
    <location>
        <begin position="269"/>
        <end position="270"/>
    </location>
    <ligand>
        <name>ATP</name>
        <dbReference type="ChEBI" id="CHEBI:30616"/>
    </ligand>
</feature>
<evidence type="ECO:0000256" key="1">
    <source>
        <dbReference type="ARBA" id="ARBA00005380"/>
    </source>
</evidence>
<dbReference type="SUPFAM" id="SSF53613">
    <property type="entry name" value="Ribokinase-like"/>
    <property type="match status" value="1"/>
</dbReference>
<dbReference type="PATRIC" id="fig|616990.3.peg.2089"/>
<feature type="active site" description="Proton acceptor" evidence="12">
    <location>
        <position position="270"/>
    </location>
</feature>
<dbReference type="GO" id="GO:0004747">
    <property type="term" value="F:ribokinase activity"/>
    <property type="evidence" value="ECO:0007669"/>
    <property type="project" value="UniProtKB-UniRule"/>
</dbReference>
<evidence type="ECO:0000259" key="13">
    <source>
        <dbReference type="Pfam" id="PF00294"/>
    </source>
</evidence>
<comment type="caution">
    <text evidence="14">The sequence shown here is derived from an EMBL/GenBank/DDBJ whole genome shotgun (WGS) entry which is preliminary data.</text>
</comment>
<feature type="binding site" evidence="12">
    <location>
        <position position="301"/>
    </location>
    <ligand>
        <name>K(+)</name>
        <dbReference type="ChEBI" id="CHEBI:29103"/>
    </ligand>
</feature>
<proteinExistence type="inferred from homology"/>
<dbReference type="GO" id="GO:0005829">
    <property type="term" value="C:cytosol"/>
    <property type="evidence" value="ECO:0007669"/>
    <property type="project" value="TreeGrafter"/>
</dbReference>
<feature type="binding site" evidence="12">
    <location>
        <position position="158"/>
    </location>
    <ligand>
        <name>substrate</name>
    </ligand>
</feature>
<sequence length="322" mass="33990">MSKTFYERNLVKEWNLIMANKVTVLGSLNVDTTLRVPRMPLPGETLSTENKSSAAGGKGANQAVAAARAGAETRFIGKVGNDDAGRFMVESLQNDGIDTSAIVTDQTVGTGSAFILLDEAGQNSILVYGGSNQQIEEKEVLADEDDIANEDFLITQFETPQAAALTAFKVAKKHGVTTILNPAPAAEISPELLTYTDLVVPNETESADLTGIEVTDVASMDANAKKFREMGVKNLIITVGSKGAYYATEKASGFVPAFKVKAVDTTAAGDTFIGALSSQLKPDLSNIETALVFAQRASSLTVQGLGAMPSIPTYDQVIEASK</sequence>
<keyword evidence="10 12" id="KW-0630">Potassium</keyword>
<feature type="binding site" evidence="12">
    <location>
        <begin position="238"/>
        <end position="243"/>
    </location>
    <ligand>
        <name>ATP</name>
        <dbReference type="ChEBI" id="CHEBI:30616"/>
    </ligand>
</feature>
<comment type="subcellular location">
    <subcellularLocation>
        <location evidence="12">Cytoplasm</location>
    </subcellularLocation>
</comment>
<feature type="binding site" evidence="12">
    <location>
        <begin position="57"/>
        <end position="61"/>
    </location>
    <ligand>
        <name>substrate</name>
    </ligand>
</feature>
<keyword evidence="6 12" id="KW-0547">Nucleotide-binding</keyword>